<dbReference type="AlphaFoldDB" id="K6YVV7"/>
<reference evidence="1 2" key="1">
    <citation type="journal article" date="2017" name="Antonie Van Leeuwenhoek">
        <title>Rhizobium rhizosphaerae sp. nov., a novel species isolated from rice rhizosphere.</title>
        <authorList>
            <person name="Zhao J.J."/>
            <person name="Zhang J."/>
            <person name="Zhang R.J."/>
            <person name="Zhang C.W."/>
            <person name="Yin H.Q."/>
            <person name="Zhang X.X."/>
        </authorList>
    </citation>
    <scope>NUCLEOTIDE SEQUENCE [LARGE SCALE GENOMIC DNA]</scope>
    <source>
        <strain evidence="1 2">BSs20135</strain>
    </source>
</reference>
<protein>
    <submittedName>
        <fullName evidence="1">Uncharacterized protein</fullName>
    </submittedName>
</protein>
<dbReference type="Proteomes" id="UP000006327">
    <property type="component" value="Unassembled WGS sequence"/>
</dbReference>
<evidence type="ECO:0000313" key="1">
    <source>
        <dbReference type="EMBL" id="GAC22287.1"/>
    </source>
</evidence>
<evidence type="ECO:0000313" key="2">
    <source>
        <dbReference type="Proteomes" id="UP000006327"/>
    </source>
</evidence>
<keyword evidence="2" id="KW-1185">Reference proteome</keyword>
<gene>
    <name evidence="1" type="ORF">GARC_5352</name>
</gene>
<accession>K6YVV7</accession>
<organism evidence="1 2">
    <name type="scientific">Paraglaciecola arctica BSs20135</name>
    <dbReference type="NCBI Taxonomy" id="493475"/>
    <lineage>
        <taxon>Bacteria</taxon>
        <taxon>Pseudomonadati</taxon>
        <taxon>Pseudomonadota</taxon>
        <taxon>Gammaproteobacteria</taxon>
        <taxon>Alteromonadales</taxon>
        <taxon>Alteromonadaceae</taxon>
        <taxon>Paraglaciecola</taxon>
    </lineage>
</organism>
<dbReference type="EMBL" id="BAEO01000072">
    <property type="protein sequence ID" value="GAC22287.1"/>
    <property type="molecule type" value="Genomic_DNA"/>
</dbReference>
<name>K6YVV7_9ALTE</name>
<dbReference type="RefSeq" id="WP_007625991.1">
    <property type="nucleotide sequence ID" value="NZ_BAEO01000072.1"/>
</dbReference>
<dbReference type="STRING" id="493475.GARC_5352"/>
<comment type="caution">
    <text evidence="1">The sequence shown here is derived from an EMBL/GenBank/DDBJ whole genome shotgun (WGS) entry which is preliminary data.</text>
</comment>
<sequence>MTSLFYALPITKKLVDKTTTKVNQLDDWPTEVNGIVQKWNVNVKDVEGDFLLTPDLPEQSSLASRLSTEKKWITLIPYGATKLRLTVFPQANKE</sequence>
<proteinExistence type="predicted"/>
<dbReference type="OrthoDB" id="9757939at2"/>